<gene>
    <name evidence="2" type="ORF">FRZ03_17120</name>
</gene>
<dbReference type="Gene3D" id="3.40.50.720">
    <property type="entry name" value="NAD(P)-binding Rossmann-like Domain"/>
    <property type="match status" value="1"/>
</dbReference>
<organism evidence="2 3">
    <name type="scientific">Streptomyces misionensis</name>
    <dbReference type="NCBI Taxonomy" id="67331"/>
    <lineage>
        <taxon>Bacteria</taxon>
        <taxon>Bacillati</taxon>
        <taxon>Actinomycetota</taxon>
        <taxon>Actinomycetes</taxon>
        <taxon>Kitasatosporales</taxon>
        <taxon>Streptomycetaceae</taxon>
        <taxon>Streptomyces</taxon>
    </lineage>
</organism>
<comment type="caution">
    <text evidence="2">The sequence shown here is derived from an EMBL/GenBank/DDBJ whole genome shotgun (WGS) entry which is preliminary data.</text>
</comment>
<dbReference type="Pfam" id="PF02558">
    <property type="entry name" value="ApbA"/>
    <property type="match status" value="1"/>
</dbReference>
<protein>
    <recommendedName>
        <fullName evidence="1">Ketopantoate reductase N-terminal domain-containing protein</fullName>
    </recommendedName>
</protein>
<dbReference type="InterPro" id="IPR036291">
    <property type="entry name" value="NAD(P)-bd_dom_sf"/>
</dbReference>
<sequence length="75" mass="7486">MRCLVIGAGAVGGAVGGRPAQAGREVVLVARGTRPTALGEHGLRPRVPEGETGYRLPAVGARSRSVAGCTAGPPR</sequence>
<dbReference type="InterPro" id="IPR013332">
    <property type="entry name" value="KPR_N"/>
</dbReference>
<dbReference type="AlphaFoldDB" id="A0A5C6JTK6"/>
<feature type="domain" description="Ketopantoate reductase N-terminal" evidence="1">
    <location>
        <begin position="4"/>
        <end position="59"/>
    </location>
</feature>
<dbReference type="SUPFAM" id="SSF51735">
    <property type="entry name" value="NAD(P)-binding Rossmann-fold domains"/>
    <property type="match status" value="1"/>
</dbReference>
<accession>A0A5C6JTK6</accession>
<keyword evidence="3" id="KW-1185">Reference proteome</keyword>
<name>A0A5C6JTK6_9ACTN</name>
<evidence type="ECO:0000313" key="2">
    <source>
        <dbReference type="EMBL" id="TWV44678.1"/>
    </source>
</evidence>
<dbReference type="EMBL" id="VOGW01000100">
    <property type="protein sequence ID" value="TWV44678.1"/>
    <property type="molecule type" value="Genomic_DNA"/>
</dbReference>
<evidence type="ECO:0000259" key="1">
    <source>
        <dbReference type="Pfam" id="PF02558"/>
    </source>
</evidence>
<evidence type="ECO:0000313" key="3">
    <source>
        <dbReference type="Proteomes" id="UP000320481"/>
    </source>
</evidence>
<proteinExistence type="predicted"/>
<reference evidence="2" key="1">
    <citation type="journal article" date="2019" name="Microbiol. Resour. Announc.">
        <title>Draft Genomic Sequences of Streptomyces misionensis and Streptomyces albidoflavus, bacteria applied for phytopathogen biocontrol.</title>
        <authorList>
            <person name="Pylro V."/>
            <person name="Dias A."/>
            <person name="Andreote F."/>
            <person name="Varani A."/>
            <person name="Andreote C."/>
            <person name="Bernardo E."/>
            <person name="Martins T."/>
        </authorList>
    </citation>
    <scope>NUCLEOTIDE SEQUENCE [LARGE SCALE GENOMIC DNA]</scope>
    <source>
        <strain evidence="2">66</strain>
    </source>
</reference>
<dbReference type="Proteomes" id="UP000320481">
    <property type="component" value="Unassembled WGS sequence"/>
</dbReference>